<dbReference type="Pfam" id="PF12088">
    <property type="entry name" value="DUF3565"/>
    <property type="match status" value="1"/>
</dbReference>
<dbReference type="InterPro" id="IPR021948">
    <property type="entry name" value="DUF3565"/>
</dbReference>
<dbReference type="EMBL" id="JACHZF010000015">
    <property type="protein sequence ID" value="MBB3331422.1"/>
    <property type="molecule type" value="Genomic_DNA"/>
</dbReference>
<evidence type="ECO:0000313" key="2">
    <source>
        <dbReference type="Proteomes" id="UP000553442"/>
    </source>
</evidence>
<protein>
    <recommendedName>
        <fullName evidence="3">DUF3565 domain-containing protein</fullName>
    </recommendedName>
</protein>
<comment type="caution">
    <text evidence="1">The sequence shown here is derived from an EMBL/GenBank/DDBJ whole genome shotgun (WGS) entry which is preliminary data.</text>
</comment>
<gene>
    <name evidence="1" type="ORF">BDK63_002305</name>
</gene>
<organism evidence="1 2">
    <name type="scientific">Halomonas campaniensis</name>
    <dbReference type="NCBI Taxonomy" id="213554"/>
    <lineage>
        <taxon>Bacteria</taxon>
        <taxon>Pseudomonadati</taxon>
        <taxon>Pseudomonadota</taxon>
        <taxon>Gammaproteobacteria</taxon>
        <taxon>Oceanospirillales</taxon>
        <taxon>Halomonadaceae</taxon>
        <taxon>Halomonas</taxon>
    </lineage>
</organism>
<proteinExistence type="predicted"/>
<evidence type="ECO:0000313" key="1">
    <source>
        <dbReference type="EMBL" id="MBB3331422.1"/>
    </source>
</evidence>
<dbReference type="Proteomes" id="UP000553442">
    <property type="component" value="Unassembled WGS sequence"/>
</dbReference>
<evidence type="ECO:0008006" key="3">
    <source>
        <dbReference type="Google" id="ProtNLM"/>
    </source>
</evidence>
<dbReference type="AlphaFoldDB" id="A0A7W5K3V2"/>
<name>A0A7W5K3V2_9GAMM</name>
<keyword evidence="2" id="KW-1185">Reference proteome</keyword>
<accession>A0A7W5K3V2</accession>
<reference evidence="1 2" key="1">
    <citation type="submission" date="2020-08" db="EMBL/GenBank/DDBJ databases">
        <title>Genomic Encyclopedia of Archaeal and Bacterial Type Strains, Phase II (KMG-II): from individual species to whole genera.</title>
        <authorList>
            <person name="Goeker M."/>
        </authorList>
    </citation>
    <scope>NUCLEOTIDE SEQUENCE [LARGE SCALE GENOMIC DNA]</scope>
    <source>
        <strain evidence="1 2">5AG</strain>
    </source>
</reference>
<sequence>MQQPIIGYHLDEEGHWVAELACGHCQHLRHQPPWTERPWVLSAAGRRSRLGLLLGCVKCDRGEPRDLPDPE</sequence>
<dbReference type="RefSeq" id="WP_183332043.1">
    <property type="nucleotide sequence ID" value="NZ_JACHZF010000015.1"/>
</dbReference>